<sequence length="149" mass="16844">MPKDALTTYQTPPHKVVPEIKIADLICKERRRNKQRLQASRHRHRGLFIFDQSGLCLSAAQVHYQNQMRMGSPLRLEGFELSSISTVVHYANEATPIRPGRRIYILPRLGLFSLKCSSQCANRGFSQSTGLDCRKAVNYLLDKSTAPAC</sequence>
<dbReference type="Proteomes" id="UP000800235">
    <property type="component" value="Unassembled WGS sequence"/>
</dbReference>
<comment type="caution">
    <text evidence="1">The sequence shown here is derived from an EMBL/GenBank/DDBJ whole genome shotgun (WGS) entry which is preliminary data.</text>
</comment>
<evidence type="ECO:0000313" key="2">
    <source>
        <dbReference type="Proteomes" id="UP000800235"/>
    </source>
</evidence>
<reference evidence="1" key="1">
    <citation type="journal article" date="2020" name="Stud. Mycol.">
        <title>101 Dothideomycetes genomes: a test case for predicting lifestyles and emergence of pathogens.</title>
        <authorList>
            <person name="Haridas S."/>
            <person name="Albert R."/>
            <person name="Binder M."/>
            <person name="Bloem J."/>
            <person name="Labutti K."/>
            <person name="Salamov A."/>
            <person name="Andreopoulos B."/>
            <person name="Baker S."/>
            <person name="Barry K."/>
            <person name="Bills G."/>
            <person name="Bluhm B."/>
            <person name="Cannon C."/>
            <person name="Castanera R."/>
            <person name="Culley D."/>
            <person name="Daum C."/>
            <person name="Ezra D."/>
            <person name="Gonzalez J."/>
            <person name="Henrissat B."/>
            <person name="Kuo A."/>
            <person name="Liang C."/>
            <person name="Lipzen A."/>
            <person name="Lutzoni F."/>
            <person name="Magnuson J."/>
            <person name="Mondo S."/>
            <person name="Nolan M."/>
            <person name="Ohm R."/>
            <person name="Pangilinan J."/>
            <person name="Park H.-J."/>
            <person name="Ramirez L."/>
            <person name="Alfaro M."/>
            <person name="Sun H."/>
            <person name="Tritt A."/>
            <person name="Yoshinaga Y."/>
            <person name="Zwiers L.-H."/>
            <person name="Turgeon B."/>
            <person name="Goodwin S."/>
            <person name="Spatafora J."/>
            <person name="Crous P."/>
            <person name="Grigoriev I."/>
        </authorList>
    </citation>
    <scope>NUCLEOTIDE SEQUENCE</scope>
    <source>
        <strain evidence="1">CBS 130266</strain>
    </source>
</reference>
<protein>
    <submittedName>
        <fullName evidence="1">Uncharacterized protein</fullName>
    </submittedName>
</protein>
<accession>A0A9P4TY30</accession>
<name>A0A9P4TY30_9PEZI</name>
<gene>
    <name evidence="1" type="ORF">EJ08DRAFT_280426</name>
</gene>
<dbReference type="EMBL" id="MU007047">
    <property type="protein sequence ID" value="KAF2429473.1"/>
    <property type="molecule type" value="Genomic_DNA"/>
</dbReference>
<dbReference type="AlphaFoldDB" id="A0A9P4TY30"/>
<keyword evidence="2" id="KW-1185">Reference proteome</keyword>
<organism evidence="1 2">
    <name type="scientific">Tothia fuscella</name>
    <dbReference type="NCBI Taxonomy" id="1048955"/>
    <lineage>
        <taxon>Eukaryota</taxon>
        <taxon>Fungi</taxon>
        <taxon>Dikarya</taxon>
        <taxon>Ascomycota</taxon>
        <taxon>Pezizomycotina</taxon>
        <taxon>Dothideomycetes</taxon>
        <taxon>Pleosporomycetidae</taxon>
        <taxon>Venturiales</taxon>
        <taxon>Cylindrosympodiaceae</taxon>
        <taxon>Tothia</taxon>
    </lineage>
</organism>
<evidence type="ECO:0000313" key="1">
    <source>
        <dbReference type="EMBL" id="KAF2429473.1"/>
    </source>
</evidence>
<proteinExistence type="predicted"/>